<evidence type="ECO:0000256" key="1">
    <source>
        <dbReference type="ARBA" id="ARBA00009437"/>
    </source>
</evidence>
<evidence type="ECO:0000256" key="3">
    <source>
        <dbReference type="ARBA" id="ARBA00023125"/>
    </source>
</evidence>
<dbReference type="PANTHER" id="PTHR30346">
    <property type="entry name" value="TRANSCRIPTIONAL DUAL REGULATOR HCAR-RELATED"/>
    <property type="match status" value="1"/>
</dbReference>
<gene>
    <name evidence="7" type="ORF">ABEU19_004533</name>
</gene>
<dbReference type="PANTHER" id="PTHR30346:SF29">
    <property type="entry name" value="LYSR SUBSTRATE-BINDING"/>
    <property type="match status" value="1"/>
</dbReference>
<keyword evidence="5" id="KW-0804">Transcription</keyword>
<feature type="domain" description="HTH lysR-type" evidence="6">
    <location>
        <begin position="2"/>
        <end position="59"/>
    </location>
</feature>
<dbReference type="Pfam" id="PF03466">
    <property type="entry name" value="LysR_substrate"/>
    <property type="match status" value="1"/>
</dbReference>
<dbReference type="InterPro" id="IPR036390">
    <property type="entry name" value="WH_DNA-bd_sf"/>
</dbReference>
<dbReference type="PROSITE" id="PS50931">
    <property type="entry name" value="HTH_LYSR"/>
    <property type="match status" value="1"/>
</dbReference>
<keyword evidence="3" id="KW-0238">DNA-binding</keyword>
<organism evidence="7 8">
    <name type="scientific">Prescottella soli</name>
    <dbReference type="NCBI Taxonomy" id="1543852"/>
    <lineage>
        <taxon>Bacteria</taxon>
        <taxon>Bacillati</taxon>
        <taxon>Actinomycetota</taxon>
        <taxon>Actinomycetes</taxon>
        <taxon>Mycobacteriales</taxon>
        <taxon>Nocardiaceae</taxon>
        <taxon>Prescottella</taxon>
    </lineage>
</organism>
<evidence type="ECO:0000313" key="7">
    <source>
        <dbReference type="EMBL" id="MFM1730990.1"/>
    </source>
</evidence>
<dbReference type="Gene3D" id="3.40.190.10">
    <property type="entry name" value="Periplasmic binding protein-like II"/>
    <property type="match status" value="2"/>
</dbReference>
<dbReference type="InterPro" id="IPR000847">
    <property type="entry name" value="LysR_HTH_N"/>
</dbReference>
<evidence type="ECO:0000256" key="5">
    <source>
        <dbReference type="ARBA" id="ARBA00023163"/>
    </source>
</evidence>
<comment type="similarity">
    <text evidence="1">Belongs to the LysR transcriptional regulatory family.</text>
</comment>
<dbReference type="SUPFAM" id="SSF53850">
    <property type="entry name" value="Periplasmic binding protein-like II"/>
    <property type="match status" value="1"/>
</dbReference>
<sequence>MLSLERIRALCAVAETGSVAAAAKLLHVTPSGVSQQLAKLEREVGARLLEPSGRGVSLTPAGRLLAERGSDLLARAAAVEAEIGSMRDEVVGPIRFGAFVAASRVVLPSVVAALSARYPVQVSVVEAETEVTLESLARKRVDVGVVDSWESAPVRIPIGMESKLIHRDSAAVALPADHPLAGLGTVPLRKLADTAWVAWGAGTGFREWLVKTLRGEGFEPRVDFEASDVSTHLAFVAAGLAAALVPRLAVDDLPAGVALLPTDPPLLRDIHVVWRSDNAGPAVRAGIAAVEEAFGGSRSRESRTPYTPRSRGQ</sequence>
<dbReference type="Pfam" id="PF00126">
    <property type="entry name" value="HTH_1"/>
    <property type="match status" value="1"/>
</dbReference>
<name>A0ABW9FZC3_9NOCA</name>
<keyword evidence="4" id="KW-0010">Activator</keyword>
<keyword evidence="2" id="KW-0805">Transcription regulation</keyword>
<dbReference type="InterPro" id="IPR036388">
    <property type="entry name" value="WH-like_DNA-bd_sf"/>
</dbReference>
<proteinExistence type="inferred from homology"/>
<evidence type="ECO:0000256" key="2">
    <source>
        <dbReference type="ARBA" id="ARBA00023015"/>
    </source>
</evidence>
<dbReference type="EMBL" id="JBDLNU010000006">
    <property type="protein sequence ID" value="MFM1730990.1"/>
    <property type="molecule type" value="Genomic_DNA"/>
</dbReference>
<dbReference type="Proteomes" id="UP001629744">
    <property type="component" value="Unassembled WGS sequence"/>
</dbReference>
<evidence type="ECO:0000259" key="6">
    <source>
        <dbReference type="PROSITE" id="PS50931"/>
    </source>
</evidence>
<evidence type="ECO:0000313" key="8">
    <source>
        <dbReference type="Proteomes" id="UP001629744"/>
    </source>
</evidence>
<comment type="caution">
    <text evidence="7">The sequence shown here is derived from an EMBL/GenBank/DDBJ whole genome shotgun (WGS) entry which is preliminary data.</text>
</comment>
<accession>A0ABW9FZC3</accession>
<evidence type="ECO:0000256" key="4">
    <source>
        <dbReference type="ARBA" id="ARBA00023159"/>
    </source>
</evidence>
<dbReference type="SUPFAM" id="SSF46785">
    <property type="entry name" value="Winged helix' DNA-binding domain"/>
    <property type="match status" value="1"/>
</dbReference>
<keyword evidence="8" id="KW-1185">Reference proteome</keyword>
<dbReference type="InterPro" id="IPR005119">
    <property type="entry name" value="LysR_subst-bd"/>
</dbReference>
<protein>
    <submittedName>
        <fullName evidence="7">LysR family transcriptional regulator</fullName>
    </submittedName>
</protein>
<dbReference type="RefSeq" id="WP_348610593.1">
    <property type="nucleotide sequence ID" value="NZ_CP157276.1"/>
</dbReference>
<reference evidence="7 8" key="1">
    <citation type="submission" date="2023-11" db="EMBL/GenBank/DDBJ databases">
        <authorList>
            <person name="Val-Calvo J."/>
            <person name="Scortti M."/>
            <person name="Vazquez-Boland J."/>
        </authorList>
    </citation>
    <scope>NUCLEOTIDE SEQUENCE [LARGE SCALE GENOMIC DNA]</scope>
    <source>
        <strain evidence="7 8">DSM 46662</strain>
    </source>
</reference>
<dbReference type="Gene3D" id="1.10.10.10">
    <property type="entry name" value="Winged helix-like DNA-binding domain superfamily/Winged helix DNA-binding domain"/>
    <property type="match status" value="1"/>
</dbReference>